<comment type="caution">
    <text evidence="1">The sequence shown here is derived from an EMBL/GenBank/DDBJ whole genome shotgun (WGS) entry which is preliminary data.</text>
</comment>
<keyword evidence="2" id="KW-1185">Reference proteome</keyword>
<evidence type="ECO:0008006" key="3">
    <source>
        <dbReference type="Google" id="ProtNLM"/>
    </source>
</evidence>
<organism evidence="1 2">
    <name type="scientific">Salinimicrobium flavum</name>
    <dbReference type="NCBI Taxonomy" id="1737065"/>
    <lineage>
        <taxon>Bacteria</taxon>
        <taxon>Pseudomonadati</taxon>
        <taxon>Bacteroidota</taxon>
        <taxon>Flavobacteriia</taxon>
        <taxon>Flavobacteriales</taxon>
        <taxon>Flavobacteriaceae</taxon>
        <taxon>Salinimicrobium</taxon>
    </lineage>
</organism>
<reference evidence="2" key="1">
    <citation type="journal article" date="2019" name="Int. J. Syst. Evol. Microbiol.">
        <title>The Global Catalogue of Microorganisms (GCM) 10K type strain sequencing project: providing services to taxonomists for standard genome sequencing and annotation.</title>
        <authorList>
            <consortium name="The Broad Institute Genomics Platform"/>
            <consortium name="The Broad Institute Genome Sequencing Center for Infectious Disease"/>
            <person name="Wu L."/>
            <person name="Ma J."/>
        </authorList>
    </citation>
    <scope>NUCLEOTIDE SEQUENCE [LARGE SCALE GENOMIC DNA]</scope>
    <source>
        <strain evidence="2">KCTC 42585</strain>
    </source>
</reference>
<sequence>MNQHGQINLETISTSRKVAFLEDRKNYPENPARIETKETHMSYLFLTPLFVYKLKKPVKVNTIDFTTPDARKFNCNEEVRLNKSLAPDVYIGVVALKLKNDQLCFDAEGVTIDWLVKMQRLDENSMLDRAIAMDTIDPELLEKAAVKLALFYKEAPAVDMDPKEYRKKLEERITINHRELMDPDFELPKDLLRKVYKRQLLFLNSKAGIFDQRLKEGRVIEAHGDLKPEHICLRKDPVIIDRLEFSKELRIQDCAQELAFLAVECELQGSEETGAIFFGKYEELTNDYIPVSLKNFYKSKQAALRTKFAIWHLKEPQYREDEKWIKKAHKSLALSKKYAELLNLNMANEPENNNV</sequence>
<accession>A0ABW5J2G3</accession>
<gene>
    <name evidence="1" type="ORF">ACFSTG_12570</name>
</gene>
<dbReference type="InterPro" id="IPR011009">
    <property type="entry name" value="Kinase-like_dom_sf"/>
</dbReference>
<dbReference type="EMBL" id="JBHULT010000010">
    <property type="protein sequence ID" value="MFD2518735.1"/>
    <property type="molecule type" value="Genomic_DNA"/>
</dbReference>
<name>A0ABW5J2G3_9FLAO</name>
<proteinExistence type="predicted"/>
<evidence type="ECO:0000313" key="2">
    <source>
        <dbReference type="Proteomes" id="UP001597468"/>
    </source>
</evidence>
<evidence type="ECO:0000313" key="1">
    <source>
        <dbReference type="EMBL" id="MFD2518735.1"/>
    </source>
</evidence>
<dbReference type="SUPFAM" id="SSF56112">
    <property type="entry name" value="Protein kinase-like (PK-like)"/>
    <property type="match status" value="1"/>
</dbReference>
<dbReference type="Proteomes" id="UP001597468">
    <property type="component" value="Unassembled WGS sequence"/>
</dbReference>
<protein>
    <recommendedName>
        <fullName evidence="3">Aminoglycoside phosphotransferase family enzyme</fullName>
    </recommendedName>
</protein>
<dbReference type="RefSeq" id="WP_380753387.1">
    <property type="nucleotide sequence ID" value="NZ_JBHULT010000010.1"/>
</dbReference>